<dbReference type="InterPro" id="IPR003887">
    <property type="entry name" value="LEM_dom"/>
</dbReference>
<evidence type="ECO:0000313" key="20">
    <source>
        <dbReference type="EMBL" id="KAK2564843.1"/>
    </source>
</evidence>
<keyword evidence="9" id="KW-1133">Transmembrane helix</keyword>
<evidence type="ECO:0000256" key="8">
    <source>
        <dbReference type="ARBA" id="ARBA00022968"/>
    </source>
</evidence>
<dbReference type="PROSITE" id="PS50954">
    <property type="entry name" value="LEM"/>
    <property type="match status" value="1"/>
</dbReference>
<feature type="repeat" description="ANK" evidence="17">
    <location>
        <begin position="304"/>
        <end position="327"/>
    </location>
</feature>
<evidence type="ECO:0000256" key="2">
    <source>
        <dbReference type="ARBA" id="ARBA00007597"/>
    </source>
</evidence>
<keyword evidence="5" id="KW-0812">Transmembrane</keyword>
<dbReference type="Pfam" id="PF12796">
    <property type="entry name" value="Ank_2"/>
    <property type="match status" value="1"/>
</dbReference>
<evidence type="ECO:0000256" key="7">
    <source>
        <dbReference type="ARBA" id="ARBA00022824"/>
    </source>
</evidence>
<dbReference type="InterPro" id="IPR002110">
    <property type="entry name" value="Ankyrin_rpt"/>
</dbReference>
<evidence type="ECO:0000256" key="9">
    <source>
        <dbReference type="ARBA" id="ARBA00022989"/>
    </source>
</evidence>
<evidence type="ECO:0000256" key="6">
    <source>
        <dbReference type="ARBA" id="ARBA00022776"/>
    </source>
</evidence>
<sequence length="839" mass="94077">MAAGHWGYCSLSNKMAGRKEIRQLSDSELLDELRSLGLNAGPISPTTRRIYEKKLSKARGNDAVDSLVCKDNDSGNSCLKLNSNPCTDSSKALITYSTDEVSLEIPAIFYGVHFNINQSLAEGGFPSVPLVFTCKEEALEVAKKFKGARFNFKAFKTRSEAERFSQSPSVVQENVAATLSSSALASPTDPASHFKGPTPQALIEIRKVIEHGSLEEFRQKVSENPRYLVGPGDTPVILQEGFRYNAIHVAVKNNRKDMCQLIIDTLESQHFWGILLKEDSSSAVTCQRRHFLVDMYLNTPDKGNLETPLHFACKHGHVEVVEYLVSHPLTDTRRENKYGETPMQIICSRCSVPCSEEKNRIGSLLEDNCFVPLLGSFDNSTPSWIGEPWSPEGTDDKSFKEKRWQGNSFDKMKEWSNPGEVPVTVRAYAGPMSPSKAEHFYHSWKIPPQKKEQRNSYFQIKRRDDSRGVERIGRQLAHNVKVPWTEYWSFLGGYADFSNLQGIAKLENYLAKKREQLLFNRLSITPQRVEVPKSISGIQKTPESRQSSVILEANVLLNEGMNVQPNGNTGITLRDVYHGSSRKSLFSNSMESENERREGRKDSSPLIQVSDVELVETLTGSLDKLAVSCQEEGTSKEPVDASLTESPKKQDVLNVRDGDFDLEGDRGIINSSGGLPCKKKLFSFSRETKDVEVALSVHMEKDTPNNRTDDNKTLLDFSNGISSLQELKEDVNDDDEVFENLLGTDEKSENHCEKHLSHFGAAKIKVPVKRYLKSQKGQSYVFGSGNQDINIFIQGLQPSKLDLDVFIAIGQTTVDSKKFPNVAKWQTLIMSYSDEKQQR</sequence>
<evidence type="ECO:0000256" key="10">
    <source>
        <dbReference type="ARBA" id="ARBA00023043"/>
    </source>
</evidence>
<evidence type="ECO:0000259" key="19">
    <source>
        <dbReference type="PROSITE" id="PS50954"/>
    </source>
</evidence>
<name>A0AAD9V863_ACRCE</name>
<keyword evidence="6" id="KW-0498">Mitosis</keyword>
<evidence type="ECO:0000256" key="18">
    <source>
        <dbReference type="SAM" id="MobiDB-lite"/>
    </source>
</evidence>
<dbReference type="EMBL" id="JARQWQ010000021">
    <property type="protein sequence ID" value="KAK2564844.1"/>
    <property type="molecule type" value="Genomic_DNA"/>
</dbReference>
<dbReference type="InterPro" id="IPR036770">
    <property type="entry name" value="Ankyrin_rpt-contain_sf"/>
</dbReference>
<comment type="subcellular location">
    <subcellularLocation>
        <location evidence="1">Endoplasmic reticulum membrane</location>
        <topology evidence="1">Single-pass membrane protein</topology>
    </subcellularLocation>
</comment>
<dbReference type="GO" id="GO:0031468">
    <property type="term" value="P:nuclear membrane reassembly"/>
    <property type="evidence" value="ECO:0007669"/>
    <property type="project" value="UniProtKB-ARBA"/>
</dbReference>
<dbReference type="CDD" id="cd12934">
    <property type="entry name" value="LEM"/>
    <property type="match status" value="1"/>
</dbReference>
<dbReference type="Gene3D" id="1.25.40.20">
    <property type="entry name" value="Ankyrin repeat-containing domain"/>
    <property type="match status" value="1"/>
</dbReference>
<comment type="caution">
    <text evidence="20">The sequence shown here is derived from an EMBL/GenBank/DDBJ whole genome shotgun (WGS) entry which is preliminary data.</text>
</comment>
<keyword evidence="4" id="KW-0132">Cell division</keyword>
<organism evidence="20 22">
    <name type="scientific">Acropora cervicornis</name>
    <name type="common">Staghorn coral</name>
    <dbReference type="NCBI Taxonomy" id="6130"/>
    <lineage>
        <taxon>Eukaryota</taxon>
        <taxon>Metazoa</taxon>
        <taxon>Cnidaria</taxon>
        <taxon>Anthozoa</taxon>
        <taxon>Hexacorallia</taxon>
        <taxon>Scleractinia</taxon>
        <taxon>Astrocoeniina</taxon>
        <taxon>Acroporidae</taxon>
        <taxon>Acropora</taxon>
    </lineage>
</organism>
<evidence type="ECO:0000256" key="17">
    <source>
        <dbReference type="PROSITE-ProRule" id="PRU00023"/>
    </source>
</evidence>
<dbReference type="SUPFAM" id="SSF63451">
    <property type="entry name" value="LEM domain"/>
    <property type="match status" value="1"/>
</dbReference>
<dbReference type="GO" id="GO:0005789">
    <property type="term" value="C:endoplasmic reticulum membrane"/>
    <property type="evidence" value="ECO:0007669"/>
    <property type="project" value="UniProtKB-SubCell"/>
</dbReference>
<evidence type="ECO:0000313" key="22">
    <source>
        <dbReference type="Proteomes" id="UP001249851"/>
    </source>
</evidence>
<dbReference type="SMART" id="SM00540">
    <property type="entry name" value="LEM"/>
    <property type="match status" value="1"/>
</dbReference>
<feature type="compositionally biased region" description="Basic and acidic residues" evidence="18">
    <location>
        <begin position="593"/>
        <end position="603"/>
    </location>
</feature>
<keyword evidence="11" id="KW-0472">Membrane</keyword>
<dbReference type="SMART" id="SM00248">
    <property type="entry name" value="ANK"/>
    <property type="match status" value="2"/>
</dbReference>
<dbReference type="FunFam" id="1.25.40.20:FF:000072">
    <property type="entry name" value="Ankyrin repeat and LEM domain containing 2"/>
    <property type="match status" value="1"/>
</dbReference>
<evidence type="ECO:0000256" key="15">
    <source>
        <dbReference type="ARBA" id="ARBA00074558"/>
    </source>
</evidence>
<dbReference type="PROSITE" id="PS50297">
    <property type="entry name" value="ANK_REP_REGION"/>
    <property type="match status" value="1"/>
</dbReference>
<keyword evidence="3" id="KW-0597">Phosphoprotein</keyword>
<evidence type="ECO:0000256" key="16">
    <source>
        <dbReference type="ARBA" id="ARBA00081980"/>
    </source>
</evidence>
<evidence type="ECO:0000256" key="12">
    <source>
        <dbReference type="ARBA" id="ARBA00023306"/>
    </source>
</evidence>
<dbReference type="GO" id="GO:0007399">
    <property type="term" value="P:nervous system development"/>
    <property type="evidence" value="ECO:0007669"/>
    <property type="project" value="UniProtKB-ARBA"/>
</dbReference>
<evidence type="ECO:0000256" key="11">
    <source>
        <dbReference type="ARBA" id="ARBA00023136"/>
    </source>
</evidence>
<dbReference type="InterPro" id="IPR011015">
    <property type="entry name" value="LEM/LEM-like_dom_sf"/>
</dbReference>
<keyword evidence="8" id="KW-0735">Signal-anchor</keyword>
<dbReference type="PANTHER" id="PTHR12349">
    <property type="entry name" value="ANKYRIN REPEAT AND LEM DOMAIN-CONTAINING PROTEIN 2"/>
    <property type="match status" value="1"/>
</dbReference>
<gene>
    <name evidence="20" type="ORF">P5673_011537</name>
    <name evidence="21" type="ORF">P5673_011538</name>
</gene>
<accession>A0AAD9V863</accession>
<evidence type="ECO:0000256" key="4">
    <source>
        <dbReference type="ARBA" id="ARBA00022618"/>
    </source>
</evidence>
<feature type="region of interest" description="Disordered" evidence="18">
    <location>
        <begin position="584"/>
        <end position="603"/>
    </location>
</feature>
<dbReference type="Proteomes" id="UP001249851">
    <property type="component" value="Unassembled WGS sequence"/>
</dbReference>
<comment type="similarity">
    <text evidence="2">Belongs to the ANKLE2 family.</text>
</comment>
<comment type="subunit">
    <text evidence="14">Interacts with BAF/BANF1. Interacts with protein phosphatase 2A (PP2A) components PPP2C (PPP2CA or PPP2CB) and PPP2R1A.</text>
</comment>
<dbReference type="Pfam" id="PF03020">
    <property type="entry name" value="LEM"/>
    <property type="match status" value="1"/>
</dbReference>
<protein>
    <recommendedName>
        <fullName evidence="15">Ankyrin repeat and LEM domain-containing protein 2</fullName>
    </recommendedName>
    <alternativeName>
        <fullName evidence="16">LEM domain-containing protein 4</fullName>
    </alternativeName>
</protein>
<evidence type="ECO:0000256" key="14">
    <source>
        <dbReference type="ARBA" id="ARBA00063367"/>
    </source>
</evidence>
<dbReference type="Pfam" id="PF24567">
    <property type="entry name" value="ANKLE2_3rd"/>
    <property type="match status" value="1"/>
</dbReference>
<dbReference type="EMBL" id="JARQWQ010000021">
    <property type="protein sequence ID" value="KAK2564843.1"/>
    <property type="molecule type" value="Genomic_DNA"/>
</dbReference>
<dbReference type="InterPro" id="IPR056237">
    <property type="entry name" value="ANKLE2_3rd"/>
</dbReference>
<dbReference type="GO" id="GO:0051301">
    <property type="term" value="P:cell division"/>
    <property type="evidence" value="ECO:0007669"/>
    <property type="project" value="UniProtKB-KW"/>
</dbReference>
<reference evidence="20" key="2">
    <citation type="journal article" date="2023" name="Science">
        <title>Genomic signatures of disease resistance in endangered staghorn corals.</title>
        <authorList>
            <person name="Vollmer S.V."/>
            <person name="Selwyn J.D."/>
            <person name="Despard B.A."/>
            <person name="Roesel C.L."/>
        </authorList>
    </citation>
    <scope>NUCLEOTIDE SEQUENCE</scope>
    <source>
        <strain evidence="20">K2</strain>
    </source>
</reference>
<feature type="domain" description="LEM" evidence="19">
    <location>
        <begin position="18"/>
        <end position="62"/>
    </location>
</feature>
<evidence type="ECO:0000256" key="13">
    <source>
        <dbReference type="ARBA" id="ARBA00056222"/>
    </source>
</evidence>
<dbReference type="Gene3D" id="1.10.720.40">
    <property type="match status" value="1"/>
</dbReference>
<proteinExistence type="inferred from homology"/>
<evidence type="ECO:0000313" key="21">
    <source>
        <dbReference type="EMBL" id="KAK2564844.1"/>
    </source>
</evidence>
<dbReference type="AlphaFoldDB" id="A0AAD9V863"/>
<evidence type="ECO:0000256" key="5">
    <source>
        <dbReference type="ARBA" id="ARBA00022692"/>
    </source>
</evidence>
<keyword evidence="7" id="KW-0256">Endoplasmic reticulum</keyword>
<keyword evidence="22" id="KW-1185">Reference proteome</keyword>
<evidence type="ECO:0000256" key="1">
    <source>
        <dbReference type="ARBA" id="ARBA00004389"/>
    </source>
</evidence>
<evidence type="ECO:0000256" key="3">
    <source>
        <dbReference type="ARBA" id="ARBA00022553"/>
    </source>
</evidence>
<dbReference type="FunFam" id="1.10.720.40:FF:000001">
    <property type="entry name" value="LEM domain containing 2, isoform CRA_a"/>
    <property type="match status" value="1"/>
</dbReference>
<reference evidence="20" key="1">
    <citation type="journal article" date="2023" name="G3 (Bethesda)">
        <title>Whole genome assembly and annotation of the endangered Caribbean coral Acropora cervicornis.</title>
        <authorList>
            <person name="Selwyn J.D."/>
            <person name="Vollmer S.V."/>
        </authorList>
    </citation>
    <scope>NUCLEOTIDE SEQUENCE</scope>
    <source>
        <strain evidence="20">K2</strain>
    </source>
</reference>
<dbReference type="PROSITE" id="PS50088">
    <property type="entry name" value="ANK_REPEAT"/>
    <property type="match status" value="1"/>
</dbReference>
<dbReference type="SUPFAM" id="SSF48403">
    <property type="entry name" value="Ankyrin repeat"/>
    <property type="match status" value="1"/>
</dbReference>
<keyword evidence="10 17" id="KW-0040">ANK repeat</keyword>
<dbReference type="PANTHER" id="PTHR12349:SF4">
    <property type="entry name" value="ANKYRIN REPEAT AND LEM DOMAIN-CONTAINING PROTEIN 2"/>
    <property type="match status" value="1"/>
</dbReference>
<keyword evidence="12" id="KW-0131">Cell cycle</keyword>
<comment type="function">
    <text evidence="13">Involved in mitotic nuclear envelope reassembly by promoting dephosphorylation of BAF/BANF1 during mitotic exit. Coordinates the control of BAF/BANF1 dephosphorylation by inhibiting VRK1 kinase and promoting dephosphorylation of BAF/BANF1 by protein phosphatase 2A (PP2A), thereby facilitating nuclear envelope assembly. May regulate nuclear localization of VRK1 in non-dividing cells. It is unclear whether it acts as a real PP2A regulatory subunit or whether it is involved in recruitment of the PP2A complex. Involved in brain development.</text>
</comment>